<keyword evidence="5" id="KW-1185">Reference proteome</keyword>
<dbReference type="GeneID" id="28491690"/>
<dbReference type="RefSeq" id="WP_068323097.1">
    <property type="nucleotide sequence ID" value="NZ_CP010835.1"/>
</dbReference>
<dbReference type="Proteomes" id="UP000070587">
    <property type="component" value="Chromosome"/>
</dbReference>
<proteinExistence type="predicted"/>
<gene>
    <name evidence="3" type="ORF">P8X34_03250</name>
    <name evidence="2" type="ORF">TQ32_07600</name>
</gene>
<reference evidence="3 5" key="3">
    <citation type="submission" date="2023-03" db="EMBL/GenBank/DDBJ databases">
        <title>Speciation in Pyrococcus: adaptation to high temperature as a mechanism.</title>
        <authorList>
            <person name="Gu J."/>
        </authorList>
    </citation>
    <scope>NUCLEOTIDE SEQUENCE [LARGE SCALE GENOMIC DNA]</scope>
    <source>
        <strain evidence="3 5">LMOA34</strain>
    </source>
</reference>
<evidence type="ECO:0000256" key="1">
    <source>
        <dbReference type="SAM" id="Phobius"/>
    </source>
</evidence>
<feature type="transmembrane region" description="Helical" evidence="1">
    <location>
        <begin position="6"/>
        <end position="22"/>
    </location>
</feature>
<organism evidence="2 4">
    <name type="scientific">Pyrococcus kukulkanii</name>
    <dbReference type="NCBI Taxonomy" id="1609559"/>
    <lineage>
        <taxon>Archaea</taxon>
        <taxon>Methanobacteriati</taxon>
        <taxon>Methanobacteriota</taxon>
        <taxon>Thermococci</taxon>
        <taxon>Thermococcales</taxon>
        <taxon>Thermococcaceae</taxon>
        <taxon>Pyrococcus</taxon>
    </lineage>
</organism>
<dbReference type="AlphaFoldDB" id="A0A127BAS8"/>
<feature type="transmembrane region" description="Helical" evidence="1">
    <location>
        <begin position="52"/>
        <end position="68"/>
    </location>
</feature>
<sequence length="71" mass="8193">MSKDIFFWTALIFVLLSGYLGYKKRKAEAIFTAGIAGGLALAFGLYERIPWIISFLFGFIATVTFEWYRKR</sequence>
<feature type="transmembrane region" description="Helical" evidence="1">
    <location>
        <begin position="29"/>
        <end position="46"/>
    </location>
</feature>
<keyword evidence="1" id="KW-0812">Transmembrane</keyword>
<protein>
    <submittedName>
        <fullName evidence="2">Uncharacterized protein</fullName>
    </submittedName>
</protein>
<evidence type="ECO:0000313" key="5">
    <source>
        <dbReference type="Proteomes" id="UP001571980"/>
    </source>
</evidence>
<keyword evidence="1" id="KW-1133">Transmembrane helix</keyword>
<name>A0A127BAS8_9EURY</name>
<dbReference type="KEGG" id="pyc:TQ32_07600"/>
<accession>A0A127BAS8</accession>
<dbReference type="STRING" id="1609559.TQ32_07600"/>
<reference evidence="2 4" key="2">
    <citation type="journal article" date="2016" name="Int. J. Syst. Evol. Microbiol.">
        <title>Pyrococcus kukulkanii sp. nov., a hyperthermophilic, piezophilic archaeon isolated from a deep-sea hydrothermal vent.</title>
        <authorList>
            <person name="Callac N."/>
            <person name="Oger P."/>
            <person name="Lesongeur F."/>
            <person name="Rattray J.E."/>
            <person name="Vannier P."/>
            <person name="Michoud G."/>
            <person name="Beauverger M."/>
            <person name="Gayet N."/>
            <person name="Rouxel O."/>
            <person name="Jebbar M."/>
            <person name="Godfroy A."/>
        </authorList>
    </citation>
    <scope>NUCLEOTIDE SEQUENCE [LARGE SCALE GENOMIC DNA]</scope>
    <source>
        <strain evidence="2 4">NCB100</strain>
    </source>
</reference>
<dbReference type="EMBL" id="CP010835">
    <property type="protein sequence ID" value="AMM54357.1"/>
    <property type="molecule type" value="Genomic_DNA"/>
</dbReference>
<reference evidence="4" key="1">
    <citation type="submission" date="2015-02" db="EMBL/GenBank/DDBJ databases">
        <title>Pyrococcus kukulkanii sp. nov., a novel hyperthermophilic archaeon isolated from a deep-sea hydrothermal vent at the Guaymas Basin.</title>
        <authorList>
            <person name="Oger P.M."/>
            <person name="Callac N."/>
            <person name="Jebbar M."/>
            <person name="Godfroy A."/>
        </authorList>
    </citation>
    <scope>NUCLEOTIDE SEQUENCE [LARGE SCALE GENOMIC DNA]</scope>
    <source>
        <strain evidence="4">NCB100</strain>
    </source>
</reference>
<evidence type="ECO:0000313" key="3">
    <source>
        <dbReference type="EMBL" id="MFA4803765.1"/>
    </source>
</evidence>
<dbReference type="Proteomes" id="UP001571980">
    <property type="component" value="Unassembled WGS sequence"/>
</dbReference>
<keyword evidence="1" id="KW-0472">Membrane</keyword>
<dbReference type="PATRIC" id="fig|1609559.3.peg.1590"/>
<evidence type="ECO:0000313" key="4">
    <source>
        <dbReference type="Proteomes" id="UP000070587"/>
    </source>
</evidence>
<dbReference type="EMBL" id="JARRIG010000001">
    <property type="protein sequence ID" value="MFA4803765.1"/>
    <property type="molecule type" value="Genomic_DNA"/>
</dbReference>
<evidence type="ECO:0000313" key="2">
    <source>
        <dbReference type="EMBL" id="AMM54357.1"/>
    </source>
</evidence>